<evidence type="ECO:0000313" key="1">
    <source>
        <dbReference type="EMBL" id="GJN24389.1"/>
    </source>
</evidence>
<protein>
    <submittedName>
        <fullName evidence="1">Uncharacterized protein</fullName>
    </submittedName>
</protein>
<dbReference type="Proteomes" id="UP001054889">
    <property type="component" value="Unassembled WGS sequence"/>
</dbReference>
<dbReference type="AlphaFoldDB" id="A0AAV5ELZ7"/>
<gene>
    <name evidence="1" type="primary">gb12127</name>
    <name evidence="1" type="ORF">PR202_gb12127</name>
</gene>
<evidence type="ECO:0000313" key="2">
    <source>
        <dbReference type="Proteomes" id="UP001054889"/>
    </source>
</evidence>
<dbReference type="PANTHER" id="PTHR32133">
    <property type="entry name" value="OS07G0120400 PROTEIN"/>
    <property type="match status" value="1"/>
</dbReference>
<sequence>MAHTAAVFCATPGCDHLDCHGGPFRVAFVASDYTVDIIWASVYSSETKEWSTPVPLSNGGDWYVKARRGAIVGDDVFFTVRNTGIVRYDWGKNCTSVNQTTSFRGV</sequence>
<proteinExistence type="predicted"/>
<dbReference type="EMBL" id="BQKI01000077">
    <property type="protein sequence ID" value="GJN24389.1"/>
    <property type="molecule type" value="Genomic_DNA"/>
</dbReference>
<reference evidence="1" key="1">
    <citation type="journal article" date="2018" name="DNA Res.">
        <title>Multiple hybrid de novo genome assembly of finger millet, an orphan allotetraploid crop.</title>
        <authorList>
            <person name="Hatakeyama M."/>
            <person name="Aluri S."/>
            <person name="Balachadran M.T."/>
            <person name="Sivarajan S.R."/>
            <person name="Patrignani A."/>
            <person name="Gruter S."/>
            <person name="Poveda L."/>
            <person name="Shimizu-Inatsugi R."/>
            <person name="Baeten J."/>
            <person name="Francoijs K.J."/>
            <person name="Nataraja K.N."/>
            <person name="Reddy Y.A.N."/>
            <person name="Phadnis S."/>
            <person name="Ravikumar R.L."/>
            <person name="Schlapbach R."/>
            <person name="Sreeman S.M."/>
            <person name="Shimizu K.K."/>
        </authorList>
    </citation>
    <scope>NUCLEOTIDE SEQUENCE</scope>
</reference>
<reference evidence="1" key="2">
    <citation type="submission" date="2021-12" db="EMBL/GenBank/DDBJ databases">
        <title>Resequencing data analysis of finger millet.</title>
        <authorList>
            <person name="Hatakeyama M."/>
            <person name="Aluri S."/>
            <person name="Balachadran M.T."/>
            <person name="Sivarajan S.R."/>
            <person name="Poveda L."/>
            <person name="Shimizu-Inatsugi R."/>
            <person name="Schlapbach R."/>
            <person name="Sreeman S.M."/>
            <person name="Shimizu K.K."/>
        </authorList>
    </citation>
    <scope>NUCLEOTIDE SEQUENCE</scope>
</reference>
<comment type="caution">
    <text evidence="1">The sequence shown here is derived from an EMBL/GenBank/DDBJ whole genome shotgun (WGS) entry which is preliminary data.</text>
</comment>
<name>A0AAV5ELZ7_ELECO</name>
<keyword evidence="2" id="KW-1185">Reference proteome</keyword>
<dbReference type="PANTHER" id="PTHR32133:SF348">
    <property type="entry name" value="F-BOX DOMAIN-CONTAINING PROTEIN"/>
    <property type="match status" value="1"/>
</dbReference>
<accession>A0AAV5ELZ7</accession>
<organism evidence="1 2">
    <name type="scientific">Eleusine coracana subsp. coracana</name>
    <dbReference type="NCBI Taxonomy" id="191504"/>
    <lineage>
        <taxon>Eukaryota</taxon>
        <taxon>Viridiplantae</taxon>
        <taxon>Streptophyta</taxon>
        <taxon>Embryophyta</taxon>
        <taxon>Tracheophyta</taxon>
        <taxon>Spermatophyta</taxon>
        <taxon>Magnoliopsida</taxon>
        <taxon>Liliopsida</taxon>
        <taxon>Poales</taxon>
        <taxon>Poaceae</taxon>
        <taxon>PACMAD clade</taxon>
        <taxon>Chloridoideae</taxon>
        <taxon>Cynodonteae</taxon>
        <taxon>Eleusininae</taxon>
        <taxon>Eleusine</taxon>
    </lineage>
</organism>